<feature type="domain" description="Putative endonuclease Z1" evidence="1">
    <location>
        <begin position="307"/>
        <end position="510"/>
    </location>
</feature>
<dbReference type="EMBL" id="AAMD01000079">
    <property type="protein sequence ID" value="EAU65543.1"/>
    <property type="molecule type" value="Genomic_DNA"/>
</dbReference>
<dbReference type="InterPro" id="IPR018310">
    <property type="entry name" value="Put_endonuclease_Z1-dom"/>
</dbReference>
<comment type="caution">
    <text evidence="2">The sequence shown here is derived from an EMBL/GenBank/DDBJ whole genome shotgun (WGS) entry which is preliminary data.</text>
</comment>
<dbReference type="AlphaFoldDB" id="Q08YG9"/>
<dbReference type="PATRIC" id="fig|378806.16.peg.4585"/>
<protein>
    <recommendedName>
        <fullName evidence="1">Putative endonuclease Z1 domain-containing protein</fullName>
    </recommendedName>
</protein>
<dbReference type="Pfam" id="PF10593">
    <property type="entry name" value="Z1"/>
    <property type="match status" value="1"/>
</dbReference>
<gene>
    <name evidence="2" type="ORF">STIAU_1344</name>
</gene>
<evidence type="ECO:0000259" key="1">
    <source>
        <dbReference type="Pfam" id="PF10593"/>
    </source>
</evidence>
<evidence type="ECO:0000313" key="2">
    <source>
        <dbReference type="EMBL" id="EAU65543.1"/>
    </source>
</evidence>
<proteinExistence type="predicted"/>
<reference evidence="2 3" key="1">
    <citation type="submission" date="2006-04" db="EMBL/GenBank/DDBJ databases">
        <authorList>
            <person name="Nierman W.C."/>
        </authorList>
    </citation>
    <scope>NUCLEOTIDE SEQUENCE [LARGE SCALE GENOMIC DNA]</scope>
    <source>
        <strain evidence="2 3">DW4/3-1</strain>
    </source>
</reference>
<dbReference type="Proteomes" id="UP000032702">
    <property type="component" value="Unassembled WGS sequence"/>
</dbReference>
<dbReference type="OrthoDB" id="436461at2"/>
<dbReference type="RefSeq" id="WP_002615180.1">
    <property type="nucleotide sequence ID" value="NC_014623.1"/>
</dbReference>
<accession>Q08YG9</accession>
<sequence length="722" mass="80714">MTTTFDEARVVAPVGSEWSPVIGETTISLGQYLERIGKLKTSEAVTRVRDDALAIVRNCRPFTSATDDTRTGLAIGYVQSGKTMSMTTVSALARDNGCRIIILLAGVTTNLLQQNADRFQKDLREASGRPSAWRILNSAKGFGEHAVRDLQRAAEDWRDGSFREDDKKTLLYLVLKNHTHLDGLASLLSKVDLRGIPALILDDEADQAGLNTKPNAAEASTTYKRIARVRAALPNHTYLQYTATPQAPLLIALDDMLSPAFAELVRPGDGYTGGQTFFGVDANPALVHAIPAHDLDVSATEEPPETLLSAMRVFFVGAAVGGLRNQPRPISMLIHPSQRQDDHKRYLAWVQAIIGRWTTGLRSQDNDERTDTLAEFRPAYDDLRATDPTLPTFDELIVQLRRCVSDVHLSEVNSSNGNDQVDWDNAETHILVGGEKLNRGFTVEGLTVTYMPRSAGDWNADTIQQRARFFGYKQAYLSLCRLYLHPDVIHAYRSYVRHEEDVRTQLAQHRGRPLREWRRAFFLDSQLKPTRKNVLADPYYRISADHEWFLQEQPHLDPEASARNGVMLREFEAGLIFEADEAFFKHRVATAPLAPLFRDVLLAYQVRGGDVADWYGQLVTLRDILDDNPEAQVLVMQMDAGHPRVRSVDARVGAIKLHQGRSSAKGEGKYPGDAKMHDTTFVTLQLHWLQISNVPDLKSPVPAIAVHIHTRLRKDDVIAQGQ</sequence>
<organism evidence="2 3">
    <name type="scientific">Stigmatella aurantiaca (strain DW4/3-1)</name>
    <dbReference type="NCBI Taxonomy" id="378806"/>
    <lineage>
        <taxon>Bacteria</taxon>
        <taxon>Pseudomonadati</taxon>
        <taxon>Myxococcota</taxon>
        <taxon>Myxococcia</taxon>
        <taxon>Myxococcales</taxon>
        <taxon>Cystobacterineae</taxon>
        <taxon>Archangiaceae</taxon>
        <taxon>Stigmatella</taxon>
    </lineage>
</organism>
<name>Q08YG9_STIAD</name>
<evidence type="ECO:0000313" key="3">
    <source>
        <dbReference type="Proteomes" id="UP000032702"/>
    </source>
</evidence>